<dbReference type="InterPro" id="IPR007848">
    <property type="entry name" value="Small_mtfrase_dom"/>
</dbReference>
<protein>
    <submittedName>
        <fullName evidence="2">Methyltransferase</fullName>
    </submittedName>
</protein>
<dbReference type="PANTHER" id="PTHR47739:SF1">
    <property type="entry name" value="TRNA1(VAL) (ADENINE(37)-N6)-METHYLTRANSFERASE"/>
    <property type="match status" value="1"/>
</dbReference>
<accession>A0A9D1DHR2</accession>
<dbReference type="PROSITE" id="PS00092">
    <property type="entry name" value="N6_MTASE"/>
    <property type="match status" value="1"/>
</dbReference>
<dbReference type="GO" id="GO:0008170">
    <property type="term" value="F:N-methyltransferase activity"/>
    <property type="evidence" value="ECO:0007669"/>
    <property type="project" value="UniProtKB-ARBA"/>
</dbReference>
<evidence type="ECO:0000313" key="2">
    <source>
        <dbReference type="EMBL" id="HIR50870.1"/>
    </source>
</evidence>
<feature type="domain" description="Methyltransferase small" evidence="1">
    <location>
        <begin position="37"/>
        <end position="160"/>
    </location>
</feature>
<reference evidence="2" key="2">
    <citation type="journal article" date="2021" name="PeerJ">
        <title>Extensive microbial diversity within the chicken gut microbiome revealed by metagenomics and culture.</title>
        <authorList>
            <person name="Gilroy R."/>
            <person name="Ravi A."/>
            <person name="Getino M."/>
            <person name="Pursley I."/>
            <person name="Horton D.L."/>
            <person name="Alikhan N.F."/>
            <person name="Baker D."/>
            <person name="Gharbi K."/>
            <person name="Hall N."/>
            <person name="Watson M."/>
            <person name="Adriaenssens E.M."/>
            <person name="Foster-Nyarko E."/>
            <person name="Jarju S."/>
            <person name="Secka A."/>
            <person name="Antonio M."/>
            <person name="Oren A."/>
            <person name="Chaudhuri R.R."/>
            <person name="La Ragione R."/>
            <person name="Hildebrand F."/>
            <person name="Pallen M.J."/>
        </authorList>
    </citation>
    <scope>NUCLEOTIDE SEQUENCE</scope>
    <source>
        <strain evidence="2">ChiBcec15-4380</strain>
    </source>
</reference>
<dbReference type="SUPFAM" id="SSF53335">
    <property type="entry name" value="S-adenosyl-L-methionine-dependent methyltransferases"/>
    <property type="match status" value="1"/>
</dbReference>
<keyword evidence="2" id="KW-0808">Transferase</keyword>
<dbReference type="InterPro" id="IPR050210">
    <property type="entry name" value="tRNA_Adenine-N(6)_MTase"/>
</dbReference>
<dbReference type="AlphaFoldDB" id="A0A9D1DHR2"/>
<dbReference type="Gene3D" id="3.40.50.150">
    <property type="entry name" value="Vaccinia Virus protein VP39"/>
    <property type="match status" value="1"/>
</dbReference>
<evidence type="ECO:0000259" key="1">
    <source>
        <dbReference type="Pfam" id="PF05175"/>
    </source>
</evidence>
<comment type="caution">
    <text evidence="2">The sequence shown here is derived from an EMBL/GenBank/DDBJ whole genome shotgun (WGS) entry which is preliminary data.</text>
</comment>
<dbReference type="GO" id="GO:0008757">
    <property type="term" value="F:S-adenosylmethionine-dependent methyltransferase activity"/>
    <property type="evidence" value="ECO:0007669"/>
    <property type="project" value="UniProtKB-ARBA"/>
</dbReference>
<dbReference type="GO" id="GO:0003676">
    <property type="term" value="F:nucleic acid binding"/>
    <property type="evidence" value="ECO:0007669"/>
    <property type="project" value="InterPro"/>
</dbReference>
<dbReference type="Pfam" id="PF05175">
    <property type="entry name" value="MTS"/>
    <property type="match status" value="1"/>
</dbReference>
<evidence type="ECO:0000313" key="3">
    <source>
        <dbReference type="Proteomes" id="UP000824239"/>
    </source>
</evidence>
<reference evidence="2" key="1">
    <citation type="submission" date="2020-10" db="EMBL/GenBank/DDBJ databases">
        <authorList>
            <person name="Gilroy R."/>
        </authorList>
    </citation>
    <scope>NUCLEOTIDE SEQUENCE</scope>
    <source>
        <strain evidence="2">ChiBcec15-4380</strain>
    </source>
</reference>
<dbReference type="PANTHER" id="PTHR47739">
    <property type="entry name" value="TRNA1(VAL) (ADENINE(37)-N6)-METHYLTRANSFERASE"/>
    <property type="match status" value="1"/>
</dbReference>
<keyword evidence="2" id="KW-0489">Methyltransferase</keyword>
<dbReference type="GO" id="GO:0032259">
    <property type="term" value="P:methylation"/>
    <property type="evidence" value="ECO:0007669"/>
    <property type="project" value="UniProtKB-KW"/>
</dbReference>
<organism evidence="2 3">
    <name type="scientific">Candidatus Avoscillospira avicola</name>
    <dbReference type="NCBI Taxonomy" id="2840706"/>
    <lineage>
        <taxon>Bacteria</taxon>
        <taxon>Bacillati</taxon>
        <taxon>Bacillota</taxon>
        <taxon>Clostridia</taxon>
        <taxon>Eubacteriales</taxon>
        <taxon>Oscillospiraceae</taxon>
        <taxon>Oscillospiraceae incertae sedis</taxon>
        <taxon>Candidatus Avoscillospira</taxon>
    </lineage>
</organism>
<dbReference type="InterPro" id="IPR002052">
    <property type="entry name" value="DNA_methylase_N6_adenine_CS"/>
</dbReference>
<gene>
    <name evidence="2" type="ORF">IAA53_06240</name>
</gene>
<proteinExistence type="predicted"/>
<dbReference type="CDD" id="cd02440">
    <property type="entry name" value="AdoMet_MTases"/>
    <property type="match status" value="1"/>
</dbReference>
<dbReference type="InterPro" id="IPR029063">
    <property type="entry name" value="SAM-dependent_MTases_sf"/>
</dbReference>
<sequence>MAEETLWNGVVLSQPASIFPLGTDAVACAGFARPPRGARVADLGCGGGAIALMLLASDPSLEVTGVELDQLAAEAARENARRNGLAFRVVEGDLRQVSSLLPAGGMDWAVANPPYFPAGSGPAGRRAQARREDTLSLEELCRAAAWLLKWGGGFTLVHRPERLAEVMWHLKTCGLEPKRLQLLRHQPQKPVSLLLVEAKKGAAPGLLLEPDLILRDEAGRETAQCRALYHRDGKECD</sequence>
<name>A0A9D1DHR2_9FIRM</name>
<dbReference type="EMBL" id="DVHE01000048">
    <property type="protein sequence ID" value="HIR50870.1"/>
    <property type="molecule type" value="Genomic_DNA"/>
</dbReference>
<dbReference type="Proteomes" id="UP000824239">
    <property type="component" value="Unassembled WGS sequence"/>
</dbReference>